<reference evidence="2 3" key="1">
    <citation type="submission" date="2016-09" db="EMBL/GenBank/DDBJ databases">
        <title>Draft genome sequence for the type strain of Desulfuribacillus alkaliarsenatis AHT28, an obligately anaerobic, sulfidogenic bacterium isolated from Russian soda lake sediments.</title>
        <authorList>
            <person name="Abin C.A."/>
            <person name="Hollibaugh J.T."/>
        </authorList>
    </citation>
    <scope>NUCLEOTIDE SEQUENCE [LARGE SCALE GENOMIC DNA]</scope>
    <source>
        <strain evidence="2 3">AHT28</strain>
    </source>
</reference>
<organism evidence="2 3">
    <name type="scientific">Desulfuribacillus alkaliarsenatis</name>
    <dbReference type="NCBI Taxonomy" id="766136"/>
    <lineage>
        <taxon>Bacteria</taxon>
        <taxon>Bacillati</taxon>
        <taxon>Bacillota</taxon>
        <taxon>Desulfuribacillia</taxon>
        <taxon>Desulfuribacillales</taxon>
        <taxon>Desulfuribacillaceae</taxon>
        <taxon>Desulfuribacillus</taxon>
    </lineage>
</organism>
<keyword evidence="3" id="KW-1185">Reference proteome</keyword>
<feature type="domain" description="AB hydrolase-1" evidence="1">
    <location>
        <begin position="32"/>
        <end position="262"/>
    </location>
</feature>
<gene>
    <name evidence="2" type="ORF">BHF68_05755</name>
</gene>
<dbReference type="InterPro" id="IPR029058">
    <property type="entry name" value="AB_hydrolase_fold"/>
</dbReference>
<protein>
    <recommendedName>
        <fullName evidence="1">AB hydrolase-1 domain-containing protein</fullName>
    </recommendedName>
</protein>
<dbReference type="InterPro" id="IPR050471">
    <property type="entry name" value="AB_hydrolase"/>
</dbReference>
<evidence type="ECO:0000313" key="2">
    <source>
        <dbReference type="EMBL" id="OEF97193.1"/>
    </source>
</evidence>
<evidence type="ECO:0000313" key="3">
    <source>
        <dbReference type="Proteomes" id="UP000094296"/>
    </source>
</evidence>
<dbReference type="PANTHER" id="PTHR43433:SF5">
    <property type="entry name" value="AB HYDROLASE-1 DOMAIN-CONTAINING PROTEIN"/>
    <property type="match status" value="1"/>
</dbReference>
<accession>A0A1E5G2T4</accession>
<dbReference type="Gene3D" id="3.40.50.1820">
    <property type="entry name" value="alpha/beta hydrolase"/>
    <property type="match status" value="1"/>
</dbReference>
<dbReference type="PRINTS" id="PR00111">
    <property type="entry name" value="ABHYDROLASE"/>
</dbReference>
<dbReference type="Pfam" id="PF00561">
    <property type="entry name" value="Abhydrolase_1"/>
    <property type="match status" value="1"/>
</dbReference>
<sequence length="283" mass="31314">MATAYQRVSDGSNILVTKNGEIEYSIEGEGIPVLMIHGAGGGYDQGLLMGQTFLGEGYKLIAVSRFGYLGSPFADESTVENQAKLYADLLEHLSIDRVTILGVSAGGPSALQFAYDYPDKSAALILVSAVSMFMGDEIPISTKIVNGIQKSDFAYWLVIKTFRNIFLDLIGVSQEVYSNLNHNDKEFVDKMLEYMHPMSPRRPGNIHEANIRPMSGEAMGELSVPTMILHAKDDTLVTFEHAEFYHKHIDHSELAAFDSGGHGMASELKSIRKYIKDFLEKTY</sequence>
<dbReference type="InterPro" id="IPR000073">
    <property type="entry name" value="AB_hydrolase_1"/>
</dbReference>
<dbReference type="SUPFAM" id="SSF53474">
    <property type="entry name" value="alpha/beta-Hydrolases"/>
    <property type="match status" value="1"/>
</dbReference>
<dbReference type="STRING" id="766136.BHF68_05755"/>
<proteinExistence type="predicted"/>
<dbReference type="EMBL" id="MIJE01000022">
    <property type="protein sequence ID" value="OEF97193.1"/>
    <property type="molecule type" value="Genomic_DNA"/>
</dbReference>
<dbReference type="AlphaFoldDB" id="A0A1E5G2T4"/>
<dbReference type="Proteomes" id="UP000094296">
    <property type="component" value="Unassembled WGS sequence"/>
</dbReference>
<dbReference type="PANTHER" id="PTHR43433">
    <property type="entry name" value="HYDROLASE, ALPHA/BETA FOLD FAMILY PROTEIN"/>
    <property type="match status" value="1"/>
</dbReference>
<comment type="caution">
    <text evidence="2">The sequence shown here is derived from an EMBL/GenBank/DDBJ whole genome shotgun (WGS) entry which is preliminary data.</text>
</comment>
<evidence type="ECO:0000259" key="1">
    <source>
        <dbReference type="Pfam" id="PF00561"/>
    </source>
</evidence>
<name>A0A1E5G2T4_9FIRM</name>